<dbReference type="Proteomes" id="UP001158986">
    <property type="component" value="Unassembled WGS sequence"/>
</dbReference>
<dbReference type="Proteomes" id="UP001160483">
    <property type="component" value="Unassembled WGS sequence"/>
</dbReference>
<dbReference type="AlphaFoldDB" id="A0AAU9KGX6"/>
<comment type="subcellular location">
    <subcellularLocation>
        <location evidence="1">Secreted</location>
    </subcellularLocation>
</comment>
<dbReference type="EMBL" id="CAKKTJ010000085">
    <property type="protein sequence ID" value="CAH0473511.1"/>
    <property type="molecule type" value="Genomic_DNA"/>
</dbReference>
<evidence type="ECO:0000256" key="3">
    <source>
        <dbReference type="ARBA" id="ARBA00022525"/>
    </source>
</evidence>
<dbReference type="EMBL" id="CAKLCB010000162">
    <property type="protein sequence ID" value="CAH0516279.1"/>
    <property type="molecule type" value="Genomic_DNA"/>
</dbReference>
<keyword evidence="3" id="KW-0964">Secreted</keyword>
<evidence type="ECO:0000313" key="7">
    <source>
        <dbReference type="Proteomes" id="UP001158986"/>
    </source>
</evidence>
<dbReference type="Pfam" id="PF05630">
    <property type="entry name" value="NPP1"/>
    <property type="match status" value="2"/>
</dbReference>
<evidence type="ECO:0000313" key="5">
    <source>
        <dbReference type="EMBL" id="CAH0473511.1"/>
    </source>
</evidence>
<sequence>MTGILTLLIRHIVKKPVHRKLKNPSLVRSAYSLDLRPDQVVPFPEVLPEDDIFKLGLRIKLQLHISSGCHPYPAVNRYGFTAYGLSDFKVFTSCKGSPLGSQVYGREVTIGAIAGIILSSDTRIRSVTVQTLAATKKSGEYQDLIMWSNMTDAARKALEQTSFMGAMAPVSTKKFKRSILKAYDS</sequence>
<dbReference type="PANTHER" id="PTHR33657">
    <property type="entry name" value="DOMAIN PROTEIN, PUTATIVE (AFU_ORTHOLOGUE AFUA_5G00600)-RELATED"/>
    <property type="match status" value="1"/>
</dbReference>
<accession>A0AAU9KGX6</accession>
<evidence type="ECO:0000313" key="8">
    <source>
        <dbReference type="Proteomes" id="UP001160483"/>
    </source>
</evidence>
<name>A0AAU9KGX6_9STRA</name>
<keyword evidence="7" id="KW-1185">Reference proteome</keyword>
<proteinExistence type="inferred from homology"/>
<comment type="caution">
    <text evidence="5">The sequence shown here is derived from an EMBL/GenBank/DDBJ whole genome shotgun (WGS) entry which is preliminary data.</text>
</comment>
<evidence type="ECO:0000256" key="2">
    <source>
        <dbReference type="ARBA" id="ARBA00009520"/>
    </source>
</evidence>
<evidence type="ECO:0000256" key="1">
    <source>
        <dbReference type="ARBA" id="ARBA00004613"/>
    </source>
</evidence>
<protein>
    <submittedName>
        <fullName evidence="5">Uncharacterized protein</fullName>
    </submittedName>
</protein>
<reference evidence="5 7" key="1">
    <citation type="submission" date="2021-11" db="EMBL/GenBank/DDBJ databases">
        <authorList>
            <person name="Islam A."/>
            <person name="Islam S."/>
            <person name="Flora M.S."/>
            <person name="Rahman M."/>
            <person name="Ziaur R.M."/>
            <person name="Epstein J.H."/>
            <person name="Hassan M."/>
            <person name="Klassen M."/>
            <person name="Woodard K."/>
            <person name="Webb A."/>
            <person name="Webby R.J."/>
            <person name="El Zowalaty M.E."/>
        </authorList>
    </citation>
    <scope>NUCLEOTIDE SEQUENCE</scope>
    <source>
        <strain evidence="6">Pbs1</strain>
        <strain evidence="5">Pbs3</strain>
    </source>
</reference>
<dbReference type="InterPro" id="IPR008701">
    <property type="entry name" value="NPP1"/>
</dbReference>
<organism evidence="5 8">
    <name type="scientific">Peronospora belbahrii</name>
    <dbReference type="NCBI Taxonomy" id="622444"/>
    <lineage>
        <taxon>Eukaryota</taxon>
        <taxon>Sar</taxon>
        <taxon>Stramenopiles</taxon>
        <taxon>Oomycota</taxon>
        <taxon>Peronosporomycetes</taxon>
        <taxon>Peronosporales</taxon>
        <taxon>Peronosporaceae</taxon>
        <taxon>Peronospora</taxon>
    </lineage>
</organism>
<keyword evidence="4" id="KW-0843">Virulence</keyword>
<evidence type="ECO:0000313" key="6">
    <source>
        <dbReference type="EMBL" id="CAH0516279.1"/>
    </source>
</evidence>
<comment type="similarity">
    <text evidence="2">Belongs to the Necrosis inducing protein (NPP1) family.</text>
</comment>
<dbReference type="GO" id="GO:0005576">
    <property type="term" value="C:extracellular region"/>
    <property type="evidence" value="ECO:0007669"/>
    <property type="project" value="UniProtKB-SubCell"/>
</dbReference>
<dbReference type="PANTHER" id="PTHR33657:SF8">
    <property type="entry name" value="DOMAIN PROTEIN, PUTATIVE (AFU_ORTHOLOGUE AFUA_5G00600)-RELATED"/>
    <property type="match status" value="1"/>
</dbReference>
<evidence type="ECO:0000256" key="4">
    <source>
        <dbReference type="ARBA" id="ARBA00023026"/>
    </source>
</evidence>
<gene>
    <name evidence="6" type="ORF">PBS001_LOCUS2957</name>
    <name evidence="5" type="ORF">PBS003_LOCUS399</name>
</gene>